<evidence type="ECO:0000259" key="17">
    <source>
        <dbReference type="Pfam" id="PF07715"/>
    </source>
</evidence>
<accession>A0A2X0RDT1</accession>
<evidence type="ECO:0000256" key="9">
    <source>
        <dbReference type="ARBA" id="ARBA00023077"/>
    </source>
</evidence>
<sequence>MQIRRIILCSCTALICSLAGALESVELSTVEVRAKTENIEGIATAGSEGIVSSQRFSAVPILRPGEVLEMVPGLIVTQHAGDGKANQYFLRGFNLDHGTDFATYVSGVPVNAPAHAHGQGYTDLNFLIPELIDRVRFQKGPYYAENGDFSSAGAAHFDYFRKIDGTLAQITAGQHGYARSLLAGSPEFIGGNLLYGLELFHNDGPWEVHENYRKLNGILRYSQGTRFDGFSVTGMAYEGQWTSTDQIAQRAIDNGLVNRFGSLDPTSGGKTSRYSLSGEWAKRGENSQSKANIWWLNSSLDLWSNFQYCLNGYAANGNCDTGDQFKQSERRDAGGFAISHTVYDKWSGVDITNSFGLQGRIDKIGPLGLYNTMARTTYNTVREDNVTQRSISFWVQNEIRWTSWFRSIQGLRADAYDFSVNSNISVNSGKVNDQIMTPKLALIFGPWQKTELYLNYGHGFHSNDARGTTINVDPGNPNTFVDRVNPLVRTKGYEAGVRAEVFPGWQSTISLWQLDAASELLFIGDAGTTEPSRPSRRYGVEWTNFLTPTDWLAFDADLSWSHARFKDTALENDYIPGAVTTTANLGMTVDHIGPWFGAIRLRYFGPRPLIENNSVKSQASALTNLRLGYRFNKRTNILLDVYNLLDRKVNDIEYWYDSQLANEIRPVFDRHVHPTEPRTFRVTLSYRF</sequence>
<gene>
    <name evidence="18" type="ORF">NITFAB_1404</name>
</gene>
<evidence type="ECO:0000256" key="15">
    <source>
        <dbReference type="SAM" id="SignalP"/>
    </source>
</evidence>
<name>A0A2X0RDT1_9PROT</name>
<evidence type="ECO:0000256" key="13">
    <source>
        <dbReference type="PROSITE-ProRule" id="PRU01360"/>
    </source>
</evidence>
<dbReference type="AlphaFoldDB" id="A0A2X0RDT1"/>
<organism evidence="18">
    <name type="scientific">Candidatus Nitrotoga fabula</name>
    <dbReference type="NCBI Taxonomy" id="2182327"/>
    <lineage>
        <taxon>Bacteria</taxon>
        <taxon>Pseudomonadati</taxon>
        <taxon>Pseudomonadota</taxon>
        <taxon>Betaproteobacteria</taxon>
        <taxon>Nitrosomonadales</taxon>
        <taxon>Gallionellaceae</taxon>
        <taxon>Candidatus Nitrotoga</taxon>
    </lineage>
</organism>
<dbReference type="InterPro" id="IPR039426">
    <property type="entry name" value="TonB-dep_rcpt-like"/>
</dbReference>
<evidence type="ECO:0000256" key="8">
    <source>
        <dbReference type="ARBA" id="ARBA00023065"/>
    </source>
</evidence>
<keyword evidence="7" id="KW-0408">Iron</keyword>
<keyword evidence="12 13" id="KW-0998">Cell outer membrane</keyword>
<evidence type="ECO:0000256" key="5">
    <source>
        <dbReference type="ARBA" id="ARBA00022496"/>
    </source>
</evidence>
<dbReference type="EMBL" id="LS423452">
    <property type="protein sequence ID" value="SPS05814.1"/>
    <property type="molecule type" value="Genomic_DNA"/>
</dbReference>
<keyword evidence="9 14" id="KW-0798">TonB box</keyword>
<evidence type="ECO:0000256" key="3">
    <source>
        <dbReference type="ARBA" id="ARBA00022448"/>
    </source>
</evidence>
<reference evidence="18" key="1">
    <citation type="submission" date="2018-05" db="EMBL/GenBank/DDBJ databases">
        <authorList>
            <person name="Lanie J.A."/>
            <person name="Ng W.-L."/>
            <person name="Kazmierczak K.M."/>
            <person name="Andrzejewski T.M."/>
            <person name="Davidsen T.M."/>
            <person name="Wayne K.J."/>
            <person name="Tettelin H."/>
            <person name="Glass J.I."/>
            <person name="Rusch D."/>
            <person name="Podicherti R."/>
            <person name="Tsui H.-C.T."/>
            <person name="Winkler M.E."/>
        </authorList>
    </citation>
    <scope>NUCLEOTIDE SEQUENCE</scope>
    <source>
        <strain evidence="18">KNB</strain>
    </source>
</reference>
<evidence type="ECO:0000256" key="7">
    <source>
        <dbReference type="ARBA" id="ARBA00023004"/>
    </source>
</evidence>
<dbReference type="PROSITE" id="PS52016">
    <property type="entry name" value="TONB_DEPENDENT_REC_3"/>
    <property type="match status" value="1"/>
</dbReference>
<dbReference type="InterPro" id="IPR000531">
    <property type="entry name" value="Beta-barrel_TonB"/>
</dbReference>
<feature type="domain" description="TonB-dependent receptor-like beta-barrel" evidence="16">
    <location>
        <begin position="223"/>
        <end position="644"/>
    </location>
</feature>
<dbReference type="Gene3D" id="2.40.170.20">
    <property type="entry name" value="TonB-dependent receptor, beta-barrel domain"/>
    <property type="match status" value="1"/>
</dbReference>
<dbReference type="GO" id="GO:0006826">
    <property type="term" value="P:iron ion transport"/>
    <property type="evidence" value="ECO:0007669"/>
    <property type="project" value="UniProtKB-KW"/>
</dbReference>
<keyword evidence="10 13" id="KW-0472">Membrane</keyword>
<proteinExistence type="inferred from homology"/>
<dbReference type="Pfam" id="PF00593">
    <property type="entry name" value="TonB_dep_Rec_b-barrel"/>
    <property type="match status" value="1"/>
</dbReference>
<evidence type="ECO:0000259" key="16">
    <source>
        <dbReference type="Pfam" id="PF00593"/>
    </source>
</evidence>
<keyword evidence="3 13" id="KW-0813">Transport</keyword>
<dbReference type="Gene3D" id="2.170.130.10">
    <property type="entry name" value="TonB-dependent receptor, plug domain"/>
    <property type="match status" value="1"/>
</dbReference>
<evidence type="ECO:0000313" key="18">
    <source>
        <dbReference type="EMBL" id="SPS05814.1"/>
    </source>
</evidence>
<feature type="signal peptide" evidence="15">
    <location>
        <begin position="1"/>
        <end position="21"/>
    </location>
</feature>
<evidence type="ECO:0000256" key="14">
    <source>
        <dbReference type="RuleBase" id="RU003357"/>
    </source>
</evidence>
<comment type="subcellular location">
    <subcellularLocation>
        <location evidence="1 13">Cell outer membrane</location>
        <topology evidence="1 13">Multi-pass membrane protein</topology>
    </subcellularLocation>
</comment>
<evidence type="ECO:0000256" key="2">
    <source>
        <dbReference type="ARBA" id="ARBA00009810"/>
    </source>
</evidence>
<evidence type="ECO:0000256" key="12">
    <source>
        <dbReference type="ARBA" id="ARBA00023237"/>
    </source>
</evidence>
<dbReference type="InterPro" id="IPR036942">
    <property type="entry name" value="Beta-barrel_TonB_sf"/>
</dbReference>
<feature type="domain" description="TonB-dependent receptor plug" evidence="17">
    <location>
        <begin position="44"/>
        <end position="154"/>
    </location>
</feature>
<dbReference type="Pfam" id="PF07715">
    <property type="entry name" value="Plug"/>
    <property type="match status" value="1"/>
</dbReference>
<keyword evidence="8" id="KW-0406">Ion transport</keyword>
<keyword evidence="11 18" id="KW-0675">Receptor</keyword>
<keyword evidence="6 13" id="KW-0812">Transmembrane</keyword>
<dbReference type="PANTHER" id="PTHR32552">
    <property type="entry name" value="FERRICHROME IRON RECEPTOR-RELATED"/>
    <property type="match status" value="1"/>
</dbReference>
<evidence type="ECO:0000256" key="6">
    <source>
        <dbReference type="ARBA" id="ARBA00022692"/>
    </source>
</evidence>
<keyword evidence="15" id="KW-0732">Signal</keyword>
<dbReference type="GO" id="GO:0009279">
    <property type="term" value="C:cell outer membrane"/>
    <property type="evidence" value="ECO:0007669"/>
    <property type="project" value="UniProtKB-SubCell"/>
</dbReference>
<keyword evidence="4 13" id="KW-1134">Transmembrane beta strand</keyword>
<comment type="similarity">
    <text evidence="2 13 14">Belongs to the TonB-dependent receptor family.</text>
</comment>
<dbReference type="InterPro" id="IPR037066">
    <property type="entry name" value="Plug_dom_sf"/>
</dbReference>
<protein>
    <submittedName>
        <fullName evidence="18">TonB-dependent receptor</fullName>
    </submittedName>
</protein>
<evidence type="ECO:0000256" key="1">
    <source>
        <dbReference type="ARBA" id="ARBA00004571"/>
    </source>
</evidence>
<dbReference type="SUPFAM" id="SSF56935">
    <property type="entry name" value="Porins"/>
    <property type="match status" value="1"/>
</dbReference>
<evidence type="ECO:0000256" key="10">
    <source>
        <dbReference type="ARBA" id="ARBA00023136"/>
    </source>
</evidence>
<evidence type="ECO:0000256" key="11">
    <source>
        <dbReference type="ARBA" id="ARBA00023170"/>
    </source>
</evidence>
<dbReference type="PANTHER" id="PTHR32552:SF81">
    <property type="entry name" value="TONB-DEPENDENT OUTER MEMBRANE RECEPTOR"/>
    <property type="match status" value="1"/>
</dbReference>
<dbReference type="InterPro" id="IPR012910">
    <property type="entry name" value="Plug_dom"/>
</dbReference>
<feature type="chain" id="PRO_5016166029" evidence="15">
    <location>
        <begin position="22"/>
        <end position="688"/>
    </location>
</feature>
<keyword evidence="5" id="KW-0410">Iron transport</keyword>
<evidence type="ECO:0000256" key="4">
    <source>
        <dbReference type="ARBA" id="ARBA00022452"/>
    </source>
</evidence>